<sequence length="190" mass="21301">MVVEQVLNKQVSAVTLLLSFNMTGLGPTRRGFFCDDESISYPYRTDTVSDSMVFVETLHACIFRSREGKQISCQIFLSHLYRAVGSFLFGQMSSSLVMETTKLFAGRLRPNFLSVCDIDLDLVNCSQGHIYLHERFIWARKVRIFIPTIQTGLLIAGVYICISRMSDNRHHAGDIIAGAVLGLVFALLVL</sequence>
<dbReference type="SUPFAM" id="SSF48317">
    <property type="entry name" value="Acid phosphatase/Vanadium-dependent haloperoxidase"/>
    <property type="match status" value="1"/>
</dbReference>
<dbReference type="PANTHER" id="PTHR10165:SF103">
    <property type="entry name" value="PHOSPHOLIPID PHOSPHATASE HOMOLOG 1.2 HOMOLOG"/>
    <property type="match status" value="1"/>
</dbReference>
<keyword evidence="5 6" id="KW-0472">Membrane</keyword>
<reference evidence="8" key="1">
    <citation type="submission" date="2022-11" db="EMBL/GenBank/DDBJ databases">
        <title>Centuries of genome instability and evolution in soft-shell clam transmissible cancer (bioRxiv).</title>
        <authorList>
            <person name="Hart S.F.M."/>
            <person name="Yonemitsu M.A."/>
            <person name="Giersch R.M."/>
            <person name="Beal B.F."/>
            <person name="Arriagada G."/>
            <person name="Davis B.W."/>
            <person name="Ostrander E.A."/>
            <person name="Goff S.P."/>
            <person name="Metzger M.J."/>
        </authorList>
    </citation>
    <scope>NUCLEOTIDE SEQUENCE</scope>
    <source>
        <strain evidence="8">MELC-2E11</strain>
        <tissue evidence="8">Siphon/mantle</tissue>
    </source>
</reference>
<protein>
    <submittedName>
        <fullName evidence="8">PLPP1-like protein</fullName>
    </submittedName>
</protein>
<name>A0ABY7EJ98_MYAAR</name>
<dbReference type="InterPro" id="IPR036938">
    <property type="entry name" value="PAP2/HPO_sf"/>
</dbReference>
<evidence type="ECO:0000256" key="6">
    <source>
        <dbReference type="SAM" id="Phobius"/>
    </source>
</evidence>
<accession>A0ABY7EJ98</accession>
<keyword evidence="3 6" id="KW-0812">Transmembrane</keyword>
<gene>
    <name evidence="8" type="ORF">MAR_035148</name>
</gene>
<dbReference type="SMART" id="SM00014">
    <property type="entry name" value="acidPPc"/>
    <property type="match status" value="1"/>
</dbReference>
<evidence type="ECO:0000313" key="9">
    <source>
        <dbReference type="Proteomes" id="UP001164746"/>
    </source>
</evidence>
<organism evidence="8 9">
    <name type="scientific">Mya arenaria</name>
    <name type="common">Soft-shell clam</name>
    <dbReference type="NCBI Taxonomy" id="6604"/>
    <lineage>
        <taxon>Eukaryota</taxon>
        <taxon>Metazoa</taxon>
        <taxon>Spiralia</taxon>
        <taxon>Lophotrochozoa</taxon>
        <taxon>Mollusca</taxon>
        <taxon>Bivalvia</taxon>
        <taxon>Autobranchia</taxon>
        <taxon>Heteroconchia</taxon>
        <taxon>Euheterodonta</taxon>
        <taxon>Imparidentia</taxon>
        <taxon>Neoheterodontei</taxon>
        <taxon>Myida</taxon>
        <taxon>Myoidea</taxon>
        <taxon>Myidae</taxon>
        <taxon>Mya</taxon>
    </lineage>
</organism>
<feature type="transmembrane region" description="Helical" evidence="6">
    <location>
        <begin position="171"/>
        <end position="189"/>
    </location>
</feature>
<evidence type="ECO:0000256" key="2">
    <source>
        <dbReference type="ARBA" id="ARBA00008816"/>
    </source>
</evidence>
<dbReference type="InterPro" id="IPR000326">
    <property type="entry name" value="PAP2/HPO"/>
</dbReference>
<comment type="subcellular location">
    <subcellularLocation>
        <location evidence="1">Membrane</location>
        <topology evidence="1">Multi-pass membrane protein</topology>
    </subcellularLocation>
</comment>
<feature type="transmembrane region" description="Helical" evidence="6">
    <location>
        <begin position="144"/>
        <end position="165"/>
    </location>
</feature>
<keyword evidence="4 6" id="KW-1133">Transmembrane helix</keyword>
<feature type="domain" description="Phosphatidic acid phosphatase type 2/haloperoxidase" evidence="7">
    <location>
        <begin position="84"/>
        <end position="190"/>
    </location>
</feature>
<dbReference type="Gene3D" id="1.20.144.10">
    <property type="entry name" value="Phosphatidic acid phosphatase type 2/haloperoxidase"/>
    <property type="match status" value="1"/>
</dbReference>
<dbReference type="InterPro" id="IPR043216">
    <property type="entry name" value="PAP-like"/>
</dbReference>
<keyword evidence="9" id="KW-1185">Reference proteome</keyword>
<evidence type="ECO:0000313" key="8">
    <source>
        <dbReference type="EMBL" id="WAR10072.1"/>
    </source>
</evidence>
<dbReference type="PANTHER" id="PTHR10165">
    <property type="entry name" value="LIPID PHOSPHATE PHOSPHATASE"/>
    <property type="match status" value="1"/>
</dbReference>
<evidence type="ECO:0000256" key="3">
    <source>
        <dbReference type="ARBA" id="ARBA00022692"/>
    </source>
</evidence>
<comment type="similarity">
    <text evidence="2">Belongs to the PA-phosphatase related phosphoesterase family.</text>
</comment>
<evidence type="ECO:0000259" key="7">
    <source>
        <dbReference type="SMART" id="SM00014"/>
    </source>
</evidence>
<evidence type="ECO:0000256" key="5">
    <source>
        <dbReference type="ARBA" id="ARBA00023136"/>
    </source>
</evidence>
<dbReference type="Proteomes" id="UP001164746">
    <property type="component" value="Chromosome 7"/>
</dbReference>
<evidence type="ECO:0000256" key="1">
    <source>
        <dbReference type="ARBA" id="ARBA00004141"/>
    </source>
</evidence>
<evidence type="ECO:0000256" key="4">
    <source>
        <dbReference type="ARBA" id="ARBA00022989"/>
    </source>
</evidence>
<proteinExistence type="inferred from homology"/>
<dbReference type="Pfam" id="PF01569">
    <property type="entry name" value="PAP2"/>
    <property type="match status" value="1"/>
</dbReference>
<dbReference type="EMBL" id="CP111018">
    <property type="protein sequence ID" value="WAR10072.1"/>
    <property type="molecule type" value="Genomic_DNA"/>
</dbReference>